<gene>
    <name evidence="2" type="ORF">CYMTET_36621</name>
</gene>
<dbReference type="EMBL" id="LGRX02024064">
    <property type="protein sequence ID" value="KAK3254155.1"/>
    <property type="molecule type" value="Genomic_DNA"/>
</dbReference>
<feature type="region of interest" description="Disordered" evidence="1">
    <location>
        <begin position="45"/>
        <end position="113"/>
    </location>
</feature>
<comment type="caution">
    <text evidence="2">The sequence shown here is derived from an EMBL/GenBank/DDBJ whole genome shotgun (WGS) entry which is preliminary data.</text>
</comment>
<name>A0AAE0F7T2_9CHLO</name>
<dbReference type="AlphaFoldDB" id="A0AAE0F7T2"/>
<reference evidence="2 3" key="1">
    <citation type="journal article" date="2015" name="Genome Biol. Evol.">
        <title>Comparative Genomics of a Bacterivorous Green Alga Reveals Evolutionary Causalities and Consequences of Phago-Mixotrophic Mode of Nutrition.</title>
        <authorList>
            <person name="Burns J.A."/>
            <person name="Paasch A."/>
            <person name="Narechania A."/>
            <person name="Kim E."/>
        </authorList>
    </citation>
    <scope>NUCLEOTIDE SEQUENCE [LARGE SCALE GENOMIC DNA]</scope>
    <source>
        <strain evidence="2 3">PLY_AMNH</strain>
    </source>
</reference>
<evidence type="ECO:0000313" key="3">
    <source>
        <dbReference type="Proteomes" id="UP001190700"/>
    </source>
</evidence>
<organism evidence="2 3">
    <name type="scientific">Cymbomonas tetramitiformis</name>
    <dbReference type="NCBI Taxonomy" id="36881"/>
    <lineage>
        <taxon>Eukaryota</taxon>
        <taxon>Viridiplantae</taxon>
        <taxon>Chlorophyta</taxon>
        <taxon>Pyramimonadophyceae</taxon>
        <taxon>Pyramimonadales</taxon>
        <taxon>Pyramimonadaceae</taxon>
        <taxon>Cymbomonas</taxon>
    </lineage>
</organism>
<feature type="compositionally biased region" description="Acidic residues" evidence="1">
    <location>
        <begin position="97"/>
        <end position="113"/>
    </location>
</feature>
<feature type="compositionally biased region" description="Basic and acidic residues" evidence="1">
    <location>
        <begin position="68"/>
        <end position="82"/>
    </location>
</feature>
<feature type="compositionally biased region" description="Low complexity" evidence="1">
    <location>
        <begin position="86"/>
        <end position="96"/>
    </location>
</feature>
<accession>A0AAE0F7T2</accession>
<sequence length="113" mass="11903">MKAERECCAARAQGKTIPFPALVIQGRGLERDLLRADHCLRCLGKTPTAVKQRTSSPEGQPLSSSRGDTSRHERTNGSREVEAEVEAGAEAGAGAEAEAEAEVEADAQAEAEA</sequence>
<proteinExistence type="predicted"/>
<evidence type="ECO:0000313" key="2">
    <source>
        <dbReference type="EMBL" id="KAK3254155.1"/>
    </source>
</evidence>
<dbReference type="Proteomes" id="UP001190700">
    <property type="component" value="Unassembled WGS sequence"/>
</dbReference>
<evidence type="ECO:0000256" key="1">
    <source>
        <dbReference type="SAM" id="MobiDB-lite"/>
    </source>
</evidence>
<feature type="compositionally biased region" description="Polar residues" evidence="1">
    <location>
        <begin position="49"/>
        <end position="67"/>
    </location>
</feature>
<protein>
    <submittedName>
        <fullName evidence="2">Uncharacterized protein</fullName>
    </submittedName>
</protein>
<keyword evidence="3" id="KW-1185">Reference proteome</keyword>